<gene>
    <name evidence="2" type="ORF">B0H15DRAFT_549610</name>
</gene>
<proteinExistence type="predicted"/>
<feature type="region of interest" description="Disordered" evidence="1">
    <location>
        <begin position="213"/>
        <end position="300"/>
    </location>
</feature>
<dbReference type="AlphaFoldDB" id="A0AAD6UE70"/>
<reference evidence="2" key="1">
    <citation type="submission" date="2023-03" db="EMBL/GenBank/DDBJ databases">
        <title>Massive genome expansion in bonnet fungi (Mycena s.s.) driven by repeated elements and novel gene families across ecological guilds.</title>
        <authorList>
            <consortium name="Lawrence Berkeley National Laboratory"/>
            <person name="Harder C.B."/>
            <person name="Miyauchi S."/>
            <person name="Viragh M."/>
            <person name="Kuo A."/>
            <person name="Thoen E."/>
            <person name="Andreopoulos B."/>
            <person name="Lu D."/>
            <person name="Skrede I."/>
            <person name="Drula E."/>
            <person name="Henrissat B."/>
            <person name="Morin E."/>
            <person name="Kohler A."/>
            <person name="Barry K."/>
            <person name="LaButti K."/>
            <person name="Morin E."/>
            <person name="Salamov A."/>
            <person name="Lipzen A."/>
            <person name="Mereny Z."/>
            <person name="Hegedus B."/>
            <person name="Baldrian P."/>
            <person name="Stursova M."/>
            <person name="Weitz H."/>
            <person name="Taylor A."/>
            <person name="Grigoriev I.V."/>
            <person name="Nagy L.G."/>
            <person name="Martin F."/>
            <person name="Kauserud H."/>
        </authorList>
    </citation>
    <scope>NUCLEOTIDE SEQUENCE</scope>
    <source>
        <strain evidence="2">CBHHK173m</strain>
    </source>
</reference>
<evidence type="ECO:0000256" key="1">
    <source>
        <dbReference type="SAM" id="MobiDB-lite"/>
    </source>
</evidence>
<feature type="compositionally biased region" description="Low complexity" evidence="1">
    <location>
        <begin position="314"/>
        <end position="337"/>
    </location>
</feature>
<feature type="region of interest" description="Disordered" evidence="1">
    <location>
        <begin position="25"/>
        <end position="82"/>
    </location>
</feature>
<dbReference type="EMBL" id="JARJCN010000007">
    <property type="protein sequence ID" value="KAJ7099508.1"/>
    <property type="molecule type" value="Genomic_DNA"/>
</dbReference>
<evidence type="ECO:0000313" key="3">
    <source>
        <dbReference type="Proteomes" id="UP001222325"/>
    </source>
</evidence>
<evidence type="ECO:0000313" key="2">
    <source>
        <dbReference type="EMBL" id="KAJ7099508.1"/>
    </source>
</evidence>
<feature type="compositionally biased region" description="Polar residues" evidence="1">
    <location>
        <begin position="32"/>
        <end position="45"/>
    </location>
</feature>
<name>A0AAD6UE70_9AGAR</name>
<feature type="compositionally biased region" description="Low complexity" evidence="1">
    <location>
        <begin position="65"/>
        <end position="79"/>
    </location>
</feature>
<accession>A0AAD6UE70</accession>
<sequence length="459" mass="50192">MPASRGSPVAPTRATSLRKLANILRTSRRVHSQPSLTIPQPATNGPSPPSSPSLYTLSSDGDSQPLVSPTLSTFSSSASEGHGDYLARREFGGTSKYPLEYATPDSDDDRETDLIFSCPGISHGRYQRSSPSDEYTTLIGESREGSRTQPPDQCICADEDGRLISDTSSLRAAGKRGERTKLQLLTPSEWIGSNVQPKTTFLRAAPLFQVEYEDRSPTSDLPSPITPRPRPTSEIHRSYTKPGDLDTPLPHSRSRPITELPELELLTDSRRRPRSASEPRSFPGTPFNVSRHARSVSSTPTEYILPVPCADAAPMSSFPQPTSSSPGSSQPSSIAPSNWNTSPLSPEPEDVYFTAAGRRESRIYINPGAAPYRVPMSSMRGHAHSNSEPILFSDDSSTSLRCGTRSKWQSGQPFEDSVMQGAAFFSGDNTPVARKEDLWSGEWNRDDIQDVIKQLRSLK</sequence>
<protein>
    <submittedName>
        <fullName evidence="2">Uncharacterized protein</fullName>
    </submittedName>
</protein>
<comment type="caution">
    <text evidence="2">The sequence shown here is derived from an EMBL/GenBank/DDBJ whole genome shotgun (WGS) entry which is preliminary data.</text>
</comment>
<organism evidence="2 3">
    <name type="scientific">Mycena belliarum</name>
    <dbReference type="NCBI Taxonomy" id="1033014"/>
    <lineage>
        <taxon>Eukaryota</taxon>
        <taxon>Fungi</taxon>
        <taxon>Dikarya</taxon>
        <taxon>Basidiomycota</taxon>
        <taxon>Agaricomycotina</taxon>
        <taxon>Agaricomycetes</taxon>
        <taxon>Agaricomycetidae</taxon>
        <taxon>Agaricales</taxon>
        <taxon>Marasmiineae</taxon>
        <taxon>Mycenaceae</taxon>
        <taxon>Mycena</taxon>
    </lineage>
</organism>
<dbReference type="Proteomes" id="UP001222325">
    <property type="component" value="Unassembled WGS sequence"/>
</dbReference>
<feature type="region of interest" description="Disordered" evidence="1">
    <location>
        <begin position="314"/>
        <end position="346"/>
    </location>
</feature>
<keyword evidence="3" id="KW-1185">Reference proteome</keyword>